<name>A0A7V1FS99_9GAMM</name>
<accession>A0A7V1FS99</accession>
<proteinExistence type="predicted"/>
<protein>
    <recommendedName>
        <fullName evidence="2">Helix-turn-helix domain-containing protein</fullName>
    </recommendedName>
</protein>
<organism evidence="1">
    <name type="scientific">Halopseudomonas xinjiangensis</name>
    <dbReference type="NCBI Taxonomy" id="487184"/>
    <lineage>
        <taxon>Bacteria</taxon>
        <taxon>Pseudomonadati</taxon>
        <taxon>Pseudomonadota</taxon>
        <taxon>Gammaproteobacteria</taxon>
        <taxon>Pseudomonadales</taxon>
        <taxon>Pseudomonadaceae</taxon>
        <taxon>Halopseudomonas</taxon>
    </lineage>
</organism>
<comment type="caution">
    <text evidence="1">The sequence shown here is derived from an EMBL/GenBank/DDBJ whole genome shotgun (WGS) entry which is preliminary data.</text>
</comment>
<gene>
    <name evidence="1" type="ORF">ENH64_12465</name>
</gene>
<evidence type="ECO:0000313" key="1">
    <source>
        <dbReference type="EMBL" id="HDZ57270.1"/>
    </source>
</evidence>
<dbReference type="Proteomes" id="UP000885703">
    <property type="component" value="Unassembled WGS sequence"/>
</dbReference>
<reference evidence="1" key="1">
    <citation type="journal article" date="2020" name="mSystems">
        <title>Genome- and Community-Level Interaction Insights into Carbon Utilization and Element Cycling Functions of Hydrothermarchaeota in Hydrothermal Sediment.</title>
        <authorList>
            <person name="Zhou Z."/>
            <person name="Liu Y."/>
            <person name="Xu W."/>
            <person name="Pan J."/>
            <person name="Luo Z.H."/>
            <person name="Li M."/>
        </authorList>
    </citation>
    <scope>NUCLEOTIDE SEQUENCE [LARGE SCALE GENOMIC DNA]</scope>
    <source>
        <strain evidence="1">HyVt-324</strain>
    </source>
</reference>
<evidence type="ECO:0008006" key="2">
    <source>
        <dbReference type="Google" id="ProtNLM"/>
    </source>
</evidence>
<sequence>MSPAEFCSQTIMSTYESKFAQDEIEESQRQDIAMRMGYLTERQFGTLAKITASTLETWRRTGRGPSYTRLGNAVFYALDEVRYYLALSKKKIGTSRIQAGTAQIQSINKGGY</sequence>
<dbReference type="EMBL" id="DRFO01000028">
    <property type="protein sequence ID" value="HDZ57270.1"/>
    <property type="molecule type" value="Genomic_DNA"/>
</dbReference>
<dbReference type="AlphaFoldDB" id="A0A7V1FS99"/>